<evidence type="ECO:0000313" key="2">
    <source>
        <dbReference type="Proteomes" id="UP000006462"/>
    </source>
</evidence>
<proteinExistence type="predicted"/>
<evidence type="ECO:0000313" key="1">
    <source>
        <dbReference type="EMBL" id="EFB90946.1"/>
    </source>
</evidence>
<accession>A0ABM9ZVK8</accession>
<name>A0ABM9ZVK8_9BACT</name>
<protein>
    <submittedName>
        <fullName evidence="1">Uncharacterized protein</fullName>
    </submittedName>
</protein>
<gene>
    <name evidence="1" type="ORF">HMPREF7215_2666</name>
</gene>
<reference evidence="1 2" key="1">
    <citation type="submission" date="2009-12" db="EMBL/GenBank/DDBJ databases">
        <authorList>
            <person name="Shrivastava S."/>
            <person name="Madupu R."/>
            <person name="Durkin A.S."/>
            <person name="Torralba M."/>
            <person name="Methe B."/>
            <person name="Sutton G.G."/>
            <person name="Strausberg R.L."/>
            <person name="Nelson K.E."/>
        </authorList>
    </citation>
    <scope>NUCLEOTIDE SEQUENCE [LARGE SCALE GENOMIC DNA]</scope>
    <source>
        <strain evidence="1 2">W5455</strain>
    </source>
</reference>
<organism evidence="1 2">
    <name type="scientific">Pyramidobacter piscolens W5455</name>
    <dbReference type="NCBI Taxonomy" id="352165"/>
    <lineage>
        <taxon>Bacteria</taxon>
        <taxon>Thermotogati</taxon>
        <taxon>Synergistota</taxon>
        <taxon>Synergistia</taxon>
        <taxon>Synergistales</taxon>
        <taxon>Dethiosulfovibrionaceae</taxon>
        <taxon>Pyramidobacter</taxon>
    </lineage>
</organism>
<dbReference type="EMBL" id="ADFP01000055">
    <property type="protein sequence ID" value="EFB90946.1"/>
    <property type="molecule type" value="Genomic_DNA"/>
</dbReference>
<comment type="caution">
    <text evidence="1">The sequence shown here is derived from an EMBL/GenBank/DDBJ whole genome shotgun (WGS) entry which is preliminary data.</text>
</comment>
<keyword evidence="2" id="KW-1185">Reference proteome</keyword>
<dbReference type="Proteomes" id="UP000006462">
    <property type="component" value="Unassembled WGS sequence"/>
</dbReference>
<sequence>MYCKDAIPSRPLKTTIYIYRLYLDRCATCVTLCVDLPGALL</sequence>